<comment type="caution">
    <text evidence="1">The sequence shown here is derived from an EMBL/GenBank/DDBJ whole genome shotgun (WGS) entry which is preliminary data.</text>
</comment>
<organism evidence="1">
    <name type="scientific">marine sediment metagenome</name>
    <dbReference type="NCBI Taxonomy" id="412755"/>
    <lineage>
        <taxon>unclassified sequences</taxon>
        <taxon>metagenomes</taxon>
        <taxon>ecological metagenomes</taxon>
    </lineage>
</organism>
<name>A0A0F9WSB8_9ZZZZ</name>
<protein>
    <submittedName>
        <fullName evidence="1">Uncharacterized protein</fullName>
    </submittedName>
</protein>
<gene>
    <name evidence="1" type="ORF">LCGC14_0316050</name>
</gene>
<dbReference type="AlphaFoldDB" id="A0A0F9WSB8"/>
<sequence length="78" mass="8628">MSMYENLQKLHMTGNPMTKTPELTQWTLDEASKLGLQDTPICAAAISLGFVYGVAYAMEFGIPDCSKNLITIKENVDQ</sequence>
<accession>A0A0F9WSB8</accession>
<proteinExistence type="predicted"/>
<dbReference type="EMBL" id="LAZR01000211">
    <property type="protein sequence ID" value="KKN81693.1"/>
    <property type="molecule type" value="Genomic_DNA"/>
</dbReference>
<reference evidence="1" key="1">
    <citation type="journal article" date="2015" name="Nature">
        <title>Complex archaea that bridge the gap between prokaryotes and eukaryotes.</title>
        <authorList>
            <person name="Spang A."/>
            <person name="Saw J.H."/>
            <person name="Jorgensen S.L."/>
            <person name="Zaremba-Niedzwiedzka K."/>
            <person name="Martijn J."/>
            <person name="Lind A.E."/>
            <person name="van Eijk R."/>
            <person name="Schleper C."/>
            <person name="Guy L."/>
            <person name="Ettema T.J."/>
        </authorList>
    </citation>
    <scope>NUCLEOTIDE SEQUENCE</scope>
</reference>
<evidence type="ECO:0000313" key="1">
    <source>
        <dbReference type="EMBL" id="KKN81693.1"/>
    </source>
</evidence>